<keyword evidence="2" id="KW-0378">Hydrolase</keyword>
<evidence type="ECO:0000256" key="2">
    <source>
        <dbReference type="ARBA" id="ARBA00022801"/>
    </source>
</evidence>
<organism evidence="6 7">
    <name type="scientific">Plakobranchus ocellatus</name>
    <dbReference type="NCBI Taxonomy" id="259542"/>
    <lineage>
        <taxon>Eukaryota</taxon>
        <taxon>Metazoa</taxon>
        <taxon>Spiralia</taxon>
        <taxon>Lophotrochozoa</taxon>
        <taxon>Mollusca</taxon>
        <taxon>Gastropoda</taxon>
        <taxon>Heterobranchia</taxon>
        <taxon>Euthyneura</taxon>
        <taxon>Panpulmonata</taxon>
        <taxon>Sacoglossa</taxon>
        <taxon>Placobranchoidea</taxon>
        <taxon>Plakobranchidae</taxon>
        <taxon>Plakobranchus</taxon>
    </lineage>
</organism>
<dbReference type="SUPFAM" id="SSF116846">
    <property type="entry name" value="MIT domain"/>
    <property type="match status" value="2"/>
</dbReference>
<dbReference type="Gene3D" id="1.20.58.80">
    <property type="entry name" value="Phosphotransferase system, lactose/cellobiose-type IIA subunit"/>
    <property type="match status" value="2"/>
</dbReference>
<evidence type="ECO:0000256" key="3">
    <source>
        <dbReference type="ARBA" id="ARBA00022807"/>
    </source>
</evidence>
<feature type="region of interest" description="Disordered" evidence="4">
    <location>
        <begin position="162"/>
        <end position="238"/>
    </location>
</feature>
<proteinExistence type="predicted"/>
<accession>A0AAV4AJI0</accession>
<keyword evidence="3" id="KW-0788">Thiol protease</keyword>
<feature type="compositionally biased region" description="Low complexity" evidence="4">
    <location>
        <begin position="171"/>
        <end position="182"/>
    </location>
</feature>
<keyword evidence="1" id="KW-0645">Protease</keyword>
<dbReference type="InterPro" id="IPR036181">
    <property type="entry name" value="MIT_dom_sf"/>
</dbReference>
<feature type="compositionally biased region" description="Polar residues" evidence="4">
    <location>
        <begin position="207"/>
        <end position="229"/>
    </location>
</feature>
<dbReference type="GO" id="GO:0006508">
    <property type="term" value="P:proteolysis"/>
    <property type="evidence" value="ECO:0007669"/>
    <property type="project" value="UniProtKB-KW"/>
</dbReference>
<protein>
    <submittedName>
        <fullName evidence="6">Calpain-7</fullName>
    </submittedName>
</protein>
<name>A0AAV4AJI0_9GAST</name>
<evidence type="ECO:0000256" key="4">
    <source>
        <dbReference type="SAM" id="MobiDB-lite"/>
    </source>
</evidence>
<dbReference type="Pfam" id="PF04212">
    <property type="entry name" value="MIT"/>
    <property type="match status" value="2"/>
</dbReference>
<evidence type="ECO:0000259" key="5">
    <source>
        <dbReference type="SMART" id="SM00745"/>
    </source>
</evidence>
<dbReference type="Proteomes" id="UP000735302">
    <property type="component" value="Unassembled WGS sequence"/>
</dbReference>
<evidence type="ECO:0000313" key="6">
    <source>
        <dbReference type="EMBL" id="GFO06594.1"/>
    </source>
</evidence>
<reference evidence="6 7" key="1">
    <citation type="journal article" date="2021" name="Elife">
        <title>Chloroplast acquisition without the gene transfer in kleptoplastic sea slugs, Plakobranchus ocellatus.</title>
        <authorList>
            <person name="Maeda T."/>
            <person name="Takahashi S."/>
            <person name="Yoshida T."/>
            <person name="Shimamura S."/>
            <person name="Takaki Y."/>
            <person name="Nagai Y."/>
            <person name="Toyoda A."/>
            <person name="Suzuki Y."/>
            <person name="Arimoto A."/>
            <person name="Ishii H."/>
            <person name="Satoh N."/>
            <person name="Nishiyama T."/>
            <person name="Hasebe M."/>
            <person name="Maruyama T."/>
            <person name="Minagawa J."/>
            <person name="Obokata J."/>
            <person name="Shigenobu S."/>
        </authorList>
    </citation>
    <scope>NUCLEOTIDE SEQUENCE [LARGE SCALE GENOMIC DNA]</scope>
</reference>
<comment type="caution">
    <text evidence="6">The sequence shown here is derived from an EMBL/GenBank/DDBJ whole genome shotgun (WGS) entry which is preliminary data.</text>
</comment>
<evidence type="ECO:0000256" key="1">
    <source>
        <dbReference type="ARBA" id="ARBA00022670"/>
    </source>
</evidence>
<dbReference type="InterPro" id="IPR007330">
    <property type="entry name" value="MIT_dom"/>
</dbReference>
<feature type="domain" description="MIT" evidence="5">
    <location>
        <begin position="97"/>
        <end position="173"/>
    </location>
</feature>
<dbReference type="SMART" id="SM00745">
    <property type="entry name" value="MIT"/>
    <property type="match status" value="2"/>
</dbReference>
<feature type="domain" description="MIT" evidence="5">
    <location>
        <begin position="13"/>
        <end position="87"/>
    </location>
</feature>
<dbReference type="PANTHER" id="PTHR46143:SF1">
    <property type="entry name" value="CALPAIN-7"/>
    <property type="match status" value="1"/>
</dbReference>
<sequence>MADPSSGYHGADPQVLQNEGIHLAQQAVQHDQLGRFDMAVFYYSEAAQTLLAALQAGSQVPNIAEKAAEYMLRADALKKSLETSNKVTNAETVKSQHQTDLERAGFLLSEALDEDEQGNLNEAIDLYSEAVDVCLQIRNSNPDTKMRERVTKMAEQALDRAEALKKRNPKPSVSSAASPSSSGVRTVSGKSVPPLGFGAFVDDEDNTTTQHHISSSSASPKPNTKTFTPSGKKGLINVGPSSYSKEEIAVLRLGSHSLIHQYLIDILSLLKNTNTAIIYL</sequence>
<dbReference type="AlphaFoldDB" id="A0AAV4AJI0"/>
<dbReference type="GO" id="GO:0004197">
    <property type="term" value="F:cysteine-type endopeptidase activity"/>
    <property type="evidence" value="ECO:0007669"/>
    <property type="project" value="TreeGrafter"/>
</dbReference>
<dbReference type="EMBL" id="BLXT01003778">
    <property type="protein sequence ID" value="GFO06594.1"/>
    <property type="molecule type" value="Genomic_DNA"/>
</dbReference>
<evidence type="ECO:0000313" key="7">
    <source>
        <dbReference type="Proteomes" id="UP000735302"/>
    </source>
</evidence>
<gene>
    <name evidence="6" type="ORF">PoB_003309900</name>
</gene>
<dbReference type="PANTHER" id="PTHR46143">
    <property type="entry name" value="CALPAIN-7"/>
    <property type="match status" value="1"/>
</dbReference>
<dbReference type="InterPro" id="IPR051297">
    <property type="entry name" value="PalB/RIM13"/>
</dbReference>
<keyword evidence="7" id="KW-1185">Reference proteome</keyword>